<feature type="compositionally biased region" description="Basic residues" evidence="1">
    <location>
        <begin position="48"/>
        <end position="68"/>
    </location>
</feature>
<reference evidence="2 3" key="1">
    <citation type="submission" date="2017-10" db="EMBL/GenBank/DDBJ databases">
        <title>Sequencing the genomes of 1000 actinobacteria strains.</title>
        <authorList>
            <person name="Klenk H.-P."/>
        </authorList>
    </citation>
    <scope>NUCLEOTIDE SEQUENCE [LARGE SCALE GENOMIC DNA]</scope>
    <source>
        <strain evidence="2 3">DSM 46092</strain>
    </source>
</reference>
<evidence type="ECO:0000256" key="1">
    <source>
        <dbReference type="SAM" id="MobiDB-lite"/>
    </source>
</evidence>
<evidence type="ECO:0000313" key="3">
    <source>
        <dbReference type="Proteomes" id="UP000243542"/>
    </source>
</evidence>
<organism evidence="2 3">
    <name type="scientific">Amycolatopsis sulphurea</name>
    <dbReference type="NCBI Taxonomy" id="76022"/>
    <lineage>
        <taxon>Bacteria</taxon>
        <taxon>Bacillati</taxon>
        <taxon>Actinomycetota</taxon>
        <taxon>Actinomycetes</taxon>
        <taxon>Pseudonocardiales</taxon>
        <taxon>Pseudonocardiaceae</taxon>
        <taxon>Amycolatopsis</taxon>
    </lineage>
</organism>
<comment type="caution">
    <text evidence="2">The sequence shown here is derived from an EMBL/GenBank/DDBJ whole genome shotgun (WGS) entry which is preliminary data.</text>
</comment>
<name>A0A2A9FGT1_9PSEU</name>
<dbReference type="Proteomes" id="UP000243542">
    <property type="component" value="Unassembled WGS sequence"/>
</dbReference>
<evidence type="ECO:0000313" key="2">
    <source>
        <dbReference type="EMBL" id="PFG50133.1"/>
    </source>
</evidence>
<keyword evidence="3" id="KW-1185">Reference proteome</keyword>
<proteinExistence type="predicted"/>
<gene>
    <name evidence="2" type="ORF">ATK36_5338</name>
</gene>
<feature type="region of interest" description="Disordered" evidence="1">
    <location>
        <begin position="29"/>
        <end position="89"/>
    </location>
</feature>
<dbReference type="AlphaFoldDB" id="A0A2A9FGT1"/>
<sequence length="89" mass="9987">MATNHYPDGLTIEAITALQREVNDELRREGYPIPQAEPAVVAGWPAQSRRRRDARSSPRRGGSRRRGAGRPGSLRPLWPVLPTVRRQHG</sequence>
<accession>A0A2A9FGT1</accession>
<protein>
    <submittedName>
        <fullName evidence="2">Uncharacterized protein</fullName>
    </submittedName>
</protein>
<dbReference type="EMBL" id="PDJK01000002">
    <property type="protein sequence ID" value="PFG50133.1"/>
    <property type="molecule type" value="Genomic_DNA"/>
</dbReference>